<dbReference type="InterPro" id="IPR038726">
    <property type="entry name" value="PDDEXK_AddAB-type"/>
</dbReference>
<dbReference type="STRING" id="760192.Halhy_4722"/>
<sequence length="896" mass="103529">MNFTFGTALDNPSWPLPDFSKGGCLWHGPNLLLQWLEFHYGLAGHKNNNEHLRIEQYRQAIRAFLAKNPPPFFARSFQADQFATAANLLARRDELLLAAWDFSITSGIPERLRCIASIEQVLQASPTELPAGFADRFTIVEKKIALRASAIHKINLVEPLELLPYHWQRLFTNMQEQGVEIIPPPPHDRVPDTDLGRFQAFLAGKVGPQALDHDGTLLLLRGKRDTDLGSYLAALLRRNPTFHPCFLIPDKSRTLDEAFIQEGLPSLGIQPASLARPTLQALKLIPNFLWTPVDPYKIMEFVSLPLKPLETELANRIAQQMAQTPGILGESWQAMLGQYFSELEERAGKDSNLDVREIRQQYRFWFERRRFDVAGSVPKNEVEDIFQYLFIWAKKTLEQKSNNPSLLMLAEQAKQIVDLLQTLPEKELSRLELERIVRTVYEPAPMQLNLREIGSFPYVQQPNALCAPIRELIWWNFTQNEPDYFFSRWYDHERGWLQQLNIPLNSPADQNALLGFQRRHPVWMTQHRLILVIPEVAEGSTMLPHPLLGDLEACFGSLEHITATDENQLLGRYFDLPEKVLIPFRRLGKPAPFLRLNHPEKLTDRAEETFTSLESLLYYPYQWLFRYHIRLRKSSILSIVKDSTLQGNLAHRFFQNLLLIPDLSSWSKAEVDQWIERESERLLHREGAVLLMYGKEAERKRFLKRLKFAAWSLVNLLQNNQWSVAATELGLEGNFGGIQLNARADLVLSREAEQTVLDLKWRGGLRRELMIKNEEDLQLALYAHLLPLSTEKVHTAYFIMENGRLIARDRSAFTDITPISPDVNPIEVRERILKKMETTLHWRLEQIRQGEVEIRCTPTLAGLESHYAQEDLLSLLEMKMEDAPFDDYRTLISLIK</sequence>
<dbReference type="OrthoDB" id="1488830at2"/>
<dbReference type="Gene3D" id="3.90.320.10">
    <property type="match status" value="1"/>
</dbReference>
<dbReference type="Pfam" id="PF12705">
    <property type="entry name" value="PDDEXK_1"/>
    <property type="match status" value="1"/>
</dbReference>
<protein>
    <recommendedName>
        <fullName evidence="1">PD-(D/E)XK endonuclease-like domain-containing protein</fullName>
    </recommendedName>
</protein>
<accession>F4KWS3</accession>
<dbReference type="eggNOG" id="COG2887">
    <property type="taxonomic scope" value="Bacteria"/>
</dbReference>
<evidence type="ECO:0000313" key="2">
    <source>
        <dbReference type="EMBL" id="AEE52556.1"/>
    </source>
</evidence>
<keyword evidence="3" id="KW-1185">Reference proteome</keyword>
<evidence type="ECO:0000259" key="1">
    <source>
        <dbReference type="Pfam" id="PF12705"/>
    </source>
</evidence>
<organism evidence="2 3">
    <name type="scientific">Haliscomenobacter hydrossis (strain ATCC 27775 / DSM 1100 / LMG 10767 / O)</name>
    <dbReference type="NCBI Taxonomy" id="760192"/>
    <lineage>
        <taxon>Bacteria</taxon>
        <taxon>Pseudomonadati</taxon>
        <taxon>Bacteroidota</taxon>
        <taxon>Saprospiria</taxon>
        <taxon>Saprospirales</taxon>
        <taxon>Haliscomenobacteraceae</taxon>
        <taxon>Haliscomenobacter</taxon>
    </lineage>
</organism>
<dbReference type="Proteomes" id="UP000008461">
    <property type="component" value="Chromosome"/>
</dbReference>
<reference key="2">
    <citation type="submission" date="2011-04" db="EMBL/GenBank/DDBJ databases">
        <title>Complete sequence of chromosome of Haliscomenobacter hydrossis DSM 1100.</title>
        <authorList>
            <consortium name="US DOE Joint Genome Institute (JGI-PGF)"/>
            <person name="Lucas S."/>
            <person name="Han J."/>
            <person name="Lapidus A."/>
            <person name="Bruce D."/>
            <person name="Goodwin L."/>
            <person name="Pitluck S."/>
            <person name="Peters L."/>
            <person name="Kyrpides N."/>
            <person name="Mavromatis K."/>
            <person name="Ivanova N."/>
            <person name="Ovchinnikova G."/>
            <person name="Pagani I."/>
            <person name="Daligault H."/>
            <person name="Detter J.C."/>
            <person name="Han C."/>
            <person name="Land M."/>
            <person name="Hauser L."/>
            <person name="Markowitz V."/>
            <person name="Cheng J.-F."/>
            <person name="Hugenholtz P."/>
            <person name="Woyke T."/>
            <person name="Wu D."/>
            <person name="Verbarg S."/>
            <person name="Frueling A."/>
            <person name="Brambilla E."/>
            <person name="Klenk H.-P."/>
            <person name="Eisen J.A."/>
        </authorList>
    </citation>
    <scope>NUCLEOTIDE SEQUENCE</scope>
    <source>
        <strain>DSM 1100</strain>
    </source>
</reference>
<evidence type="ECO:0000313" key="3">
    <source>
        <dbReference type="Proteomes" id="UP000008461"/>
    </source>
</evidence>
<dbReference type="EMBL" id="CP002691">
    <property type="protein sequence ID" value="AEE52556.1"/>
    <property type="molecule type" value="Genomic_DNA"/>
</dbReference>
<dbReference type="RefSeq" id="WP_013767094.1">
    <property type="nucleotide sequence ID" value="NC_015510.1"/>
</dbReference>
<feature type="domain" description="PD-(D/E)XK endonuclease-like" evidence="1">
    <location>
        <begin position="610"/>
        <end position="855"/>
    </location>
</feature>
<dbReference type="HOGENOM" id="CLU_015152_0_0_10"/>
<proteinExistence type="predicted"/>
<gene>
    <name evidence="2" type="ordered locus">Halhy_4722</name>
</gene>
<dbReference type="AlphaFoldDB" id="F4KWS3"/>
<dbReference type="KEGG" id="hhy:Halhy_4722"/>
<name>F4KWS3_HALH1</name>
<reference evidence="2 3" key="1">
    <citation type="journal article" date="2011" name="Stand. Genomic Sci.">
        <title>Complete genome sequence of Haliscomenobacter hydrossis type strain (O).</title>
        <authorList>
            <consortium name="US DOE Joint Genome Institute (JGI-PGF)"/>
            <person name="Daligault H."/>
            <person name="Lapidus A."/>
            <person name="Zeytun A."/>
            <person name="Nolan M."/>
            <person name="Lucas S."/>
            <person name="Del Rio T.G."/>
            <person name="Tice H."/>
            <person name="Cheng J.F."/>
            <person name="Tapia R."/>
            <person name="Han C."/>
            <person name="Goodwin L."/>
            <person name="Pitluck S."/>
            <person name="Liolios K."/>
            <person name="Pagani I."/>
            <person name="Ivanova N."/>
            <person name="Huntemann M."/>
            <person name="Mavromatis K."/>
            <person name="Mikhailova N."/>
            <person name="Pati A."/>
            <person name="Chen A."/>
            <person name="Palaniappan K."/>
            <person name="Land M."/>
            <person name="Hauser L."/>
            <person name="Brambilla E.M."/>
            <person name="Rohde M."/>
            <person name="Verbarg S."/>
            <person name="Goker M."/>
            <person name="Bristow J."/>
            <person name="Eisen J.A."/>
            <person name="Markowitz V."/>
            <person name="Hugenholtz P."/>
            <person name="Kyrpides N.C."/>
            <person name="Klenk H.P."/>
            <person name="Woyke T."/>
        </authorList>
    </citation>
    <scope>NUCLEOTIDE SEQUENCE [LARGE SCALE GENOMIC DNA]</scope>
    <source>
        <strain evidence="3">ATCC 27775 / DSM 1100 / LMG 10767 / O</strain>
    </source>
</reference>
<dbReference type="InterPro" id="IPR011604">
    <property type="entry name" value="PDDEXK-like_dom_sf"/>
</dbReference>